<reference evidence="1 2" key="1">
    <citation type="journal article" date="2018" name="Nat. Ecol. Evol.">
        <title>Shark genomes provide insights into elasmobranch evolution and the origin of vertebrates.</title>
        <authorList>
            <person name="Hara Y"/>
            <person name="Yamaguchi K"/>
            <person name="Onimaru K"/>
            <person name="Kadota M"/>
            <person name="Koyanagi M"/>
            <person name="Keeley SD"/>
            <person name="Tatsumi K"/>
            <person name="Tanaka K"/>
            <person name="Motone F"/>
            <person name="Kageyama Y"/>
            <person name="Nozu R"/>
            <person name="Adachi N"/>
            <person name="Nishimura O"/>
            <person name="Nakagawa R"/>
            <person name="Tanegashima C"/>
            <person name="Kiyatake I"/>
            <person name="Matsumoto R"/>
            <person name="Murakumo K"/>
            <person name="Nishida K"/>
            <person name="Terakita A"/>
            <person name="Kuratani S"/>
            <person name="Sato K"/>
            <person name="Hyodo S Kuraku.S."/>
        </authorList>
    </citation>
    <scope>NUCLEOTIDE SEQUENCE [LARGE SCALE GENOMIC DNA]</scope>
</reference>
<protein>
    <submittedName>
        <fullName evidence="1">Uncharacterized protein</fullName>
    </submittedName>
</protein>
<accession>A0A401SR89</accession>
<comment type="caution">
    <text evidence="1">The sequence shown here is derived from an EMBL/GenBank/DDBJ whole genome shotgun (WGS) entry which is preliminary data.</text>
</comment>
<dbReference type="AlphaFoldDB" id="A0A401SR89"/>
<evidence type="ECO:0000313" key="1">
    <source>
        <dbReference type="EMBL" id="GCC32911.1"/>
    </source>
</evidence>
<dbReference type="Proteomes" id="UP000287033">
    <property type="component" value="Unassembled WGS sequence"/>
</dbReference>
<sequence length="107" mass="11832">MIIFIPIRSDNENCGIPKRITCQLNGVLVLSLLLQNIQITLVSLALNLVKTCFQSNFQMAHIVVEHVPLSTAKQSLSSHLTLAGCNDDVLCAVIHYIYHGFGSRIEL</sequence>
<gene>
    <name evidence="1" type="ORF">chiPu_0011375</name>
</gene>
<keyword evidence="2" id="KW-1185">Reference proteome</keyword>
<dbReference type="EMBL" id="BEZZ01000471">
    <property type="protein sequence ID" value="GCC32911.1"/>
    <property type="molecule type" value="Genomic_DNA"/>
</dbReference>
<evidence type="ECO:0000313" key="2">
    <source>
        <dbReference type="Proteomes" id="UP000287033"/>
    </source>
</evidence>
<proteinExistence type="predicted"/>
<organism evidence="1 2">
    <name type="scientific">Chiloscyllium punctatum</name>
    <name type="common">Brownbanded bambooshark</name>
    <name type="synonym">Hemiscyllium punctatum</name>
    <dbReference type="NCBI Taxonomy" id="137246"/>
    <lineage>
        <taxon>Eukaryota</taxon>
        <taxon>Metazoa</taxon>
        <taxon>Chordata</taxon>
        <taxon>Craniata</taxon>
        <taxon>Vertebrata</taxon>
        <taxon>Chondrichthyes</taxon>
        <taxon>Elasmobranchii</taxon>
        <taxon>Galeomorphii</taxon>
        <taxon>Galeoidea</taxon>
        <taxon>Orectolobiformes</taxon>
        <taxon>Hemiscylliidae</taxon>
        <taxon>Chiloscyllium</taxon>
    </lineage>
</organism>
<name>A0A401SR89_CHIPU</name>